<dbReference type="InterPro" id="IPR036691">
    <property type="entry name" value="Endo/exonu/phosph_ase_sf"/>
</dbReference>
<keyword evidence="8" id="KW-0234">DNA repair</keyword>
<dbReference type="InterPro" id="IPR005135">
    <property type="entry name" value="Endo/exonuclease/phosphatase"/>
</dbReference>
<keyword evidence="9" id="KW-1133">Transmembrane helix</keyword>
<comment type="caution">
    <text evidence="11">The sequence shown here is derived from an EMBL/GenBank/DDBJ whole genome shotgun (WGS) entry which is preliminary data.</text>
</comment>
<dbReference type="PANTHER" id="PTHR15822:SF4">
    <property type="entry name" value="TYROSYL-DNA PHOSPHODIESTERASE 2"/>
    <property type="match status" value="1"/>
</dbReference>
<evidence type="ECO:0000259" key="10">
    <source>
        <dbReference type="Pfam" id="PF03372"/>
    </source>
</evidence>
<keyword evidence="12" id="KW-1185">Reference proteome</keyword>
<accession>A0ABP2KS61</accession>
<dbReference type="InterPro" id="IPR051547">
    <property type="entry name" value="TDP2-like"/>
</dbReference>
<dbReference type="CDD" id="cd09084">
    <property type="entry name" value="EEP-2"/>
    <property type="match status" value="1"/>
</dbReference>
<proteinExistence type="predicted"/>
<feature type="domain" description="Endonuclease/exonuclease/phosphatase" evidence="10">
    <location>
        <begin position="113"/>
        <end position="363"/>
    </location>
</feature>
<keyword evidence="9" id="KW-0812">Transmembrane</keyword>
<dbReference type="GO" id="GO:0004519">
    <property type="term" value="F:endonuclease activity"/>
    <property type="evidence" value="ECO:0007669"/>
    <property type="project" value="UniProtKB-KW"/>
</dbReference>
<evidence type="ECO:0000256" key="7">
    <source>
        <dbReference type="ARBA" id="ARBA00022842"/>
    </source>
</evidence>
<evidence type="ECO:0000256" key="3">
    <source>
        <dbReference type="ARBA" id="ARBA00022722"/>
    </source>
</evidence>
<dbReference type="Proteomes" id="UP000010321">
    <property type="component" value="Unassembled WGS sequence"/>
</dbReference>
<keyword evidence="3" id="KW-0540">Nuclease</keyword>
<evidence type="ECO:0000256" key="9">
    <source>
        <dbReference type="SAM" id="Phobius"/>
    </source>
</evidence>
<sequence length="374" mass="42394">MQVNDNVRMKHFGNFIALLILAINALFTGLLLLVAYSPYIQPVTHPVQSCFGLTFPIFALINGAFLIFWLVIQRYKTALLPLIGFLLCYSQLRTYLPLNFHTANPPEESIKFLSYNIMGFNGAVKKDGKNPILTYLKESNADILCLQEYASDESPRRLTQKDIERELKDYPYHRISVVGSGSGYTNKIACYSKFPILSARVLNYPSGYNGSVLYELKLNEDTITLINNHLESNKLTKADKDIYEDILKAPEKEKVKSGARLLVHKLAEASAIRAPQADTIAREIASSRYPSVIVCGDFNDTPISYAHRVIAQNLDDAFTQSGRGLGISYNQNKFYFRIDNILISKNLQSYNCTVDRSIKESDHYPIWCYIAKRQ</sequence>
<dbReference type="SUPFAM" id="SSF56219">
    <property type="entry name" value="DNase I-like"/>
    <property type="match status" value="1"/>
</dbReference>
<name>A0ABP2KS61_9BACE</name>
<dbReference type="Pfam" id="PF03372">
    <property type="entry name" value="Exo_endo_phos"/>
    <property type="match status" value="1"/>
</dbReference>
<evidence type="ECO:0000256" key="6">
    <source>
        <dbReference type="ARBA" id="ARBA00022801"/>
    </source>
</evidence>
<protein>
    <submittedName>
        <fullName evidence="11">Endonuclease/exonuclease/phosphatase family protein</fullName>
    </submittedName>
</protein>
<feature type="transmembrane region" description="Helical" evidence="9">
    <location>
        <begin position="12"/>
        <end position="39"/>
    </location>
</feature>
<keyword evidence="5" id="KW-0227">DNA damage</keyword>
<keyword evidence="4" id="KW-0479">Metal-binding</keyword>
<keyword evidence="11" id="KW-0255">Endonuclease</keyword>
<keyword evidence="7" id="KW-0460">Magnesium</keyword>
<reference evidence="11 12" key="1">
    <citation type="submission" date="2011-02" db="EMBL/GenBank/DDBJ databases">
        <authorList>
            <person name="Weinstock G."/>
            <person name="Sodergren E."/>
            <person name="Clifton S."/>
            <person name="Fulton L."/>
            <person name="Fulton B."/>
            <person name="Courtney L."/>
            <person name="Fronick C."/>
            <person name="Harrison M."/>
            <person name="Strong C."/>
            <person name="Farmer C."/>
            <person name="Delahaunty K."/>
            <person name="Markovic C."/>
            <person name="Hall O."/>
            <person name="Minx P."/>
            <person name="Tomlinson C."/>
            <person name="Mitreva M."/>
            <person name="Hou S."/>
            <person name="Chen J."/>
            <person name="Wollam A."/>
            <person name="Pepin K.H."/>
            <person name="Johnson M."/>
            <person name="Bhonagiri V."/>
            <person name="Zhang X."/>
            <person name="Suruliraj S."/>
            <person name="Warren W."/>
            <person name="Chinwalla A."/>
            <person name="Mardis E.R."/>
            <person name="Wilson R.K."/>
        </authorList>
    </citation>
    <scope>NUCLEOTIDE SEQUENCE [LARGE SCALE GENOMIC DNA]</scope>
    <source>
        <strain evidence="11 12">YIT 12056</strain>
    </source>
</reference>
<feature type="transmembrane region" description="Helical" evidence="9">
    <location>
        <begin position="78"/>
        <end position="96"/>
    </location>
</feature>
<keyword evidence="6" id="KW-0378">Hydrolase</keyword>
<comment type="cofactor">
    <cofactor evidence="1">
        <name>Mn(2+)</name>
        <dbReference type="ChEBI" id="CHEBI:29035"/>
    </cofactor>
</comment>
<comment type="cofactor">
    <cofactor evidence="2">
        <name>Mg(2+)</name>
        <dbReference type="ChEBI" id="CHEBI:18420"/>
    </cofactor>
</comment>
<dbReference type="Gene3D" id="3.60.10.10">
    <property type="entry name" value="Endonuclease/exonuclease/phosphatase"/>
    <property type="match status" value="1"/>
</dbReference>
<evidence type="ECO:0000256" key="4">
    <source>
        <dbReference type="ARBA" id="ARBA00022723"/>
    </source>
</evidence>
<evidence type="ECO:0000313" key="11">
    <source>
        <dbReference type="EMBL" id="EGF51056.1"/>
    </source>
</evidence>
<feature type="transmembrane region" description="Helical" evidence="9">
    <location>
        <begin position="51"/>
        <end position="71"/>
    </location>
</feature>
<evidence type="ECO:0000256" key="5">
    <source>
        <dbReference type="ARBA" id="ARBA00022763"/>
    </source>
</evidence>
<dbReference type="EMBL" id="AFBM01000023">
    <property type="protein sequence ID" value="EGF51056.1"/>
    <property type="molecule type" value="Genomic_DNA"/>
</dbReference>
<evidence type="ECO:0000256" key="1">
    <source>
        <dbReference type="ARBA" id="ARBA00001936"/>
    </source>
</evidence>
<keyword evidence="9" id="KW-0472">Membrane</keyword>
<evidence type="ECO:0000256" key="2">
    <source>
        <dbReference type="ARBA" id="ARBA00001946"/>
    </source>
</evidence>
<gene>
    <name evidence="11" type="ORF">HMPREF9445_02045</name>
</gene>
<organism evidence="11 12">
    <name type="scientific">Bacteroides clarus YIT 12056</name>
    <dbReference type="NCBI Taxonomy" id="762984"/>
    <lineage>
        <taxon>Bacteria</taxon>
        <taxon>Pseudomonadati</taxon>
        <taxon>Bacteroidota</taxon>
        <taxon>Bacteroidia</taxon>
        <taxon>Bacteroidales</taxon>
        <taxon>Bacteroidaceae</taxon>
        <taxon>Bacteroides</taxon>
    </lineage>
</organism>
<evidence type="ECO:0000313" key="12">
    <source>
        <dbReference type="Proteomes" id="UP000010321"/>
    </source>
</evidence>
<dbReference type="PANTHER" id="PTHR15822">
    <property type="entry name" value="TRAF AND TNF RECEPTOR-ASSOCIATED PROTEIN"/>
    <property type="match status" value="1"/>
</dbReference>
<evidence type="ECO:0000256" key="8">
    <source>
        <dbReference type="ARBA" id="ARBA00023204"/>
    </source>
</evidence>